<evidence type="ECO:0000259" key="2">
    <source>
        <dbReference type="Pfam" id="PF03235"/>
    </source>
</evidence>
<feature type="compositionally biased region" description="Polar residues" evidence="1">
    <location>
        <begin position="385"/>
        <end position="409"/>
    </location>
</feature>
<dbReference type="AlphaFoldDB" id="A0A162TWJ7"/>
<dbReference type="Pfam" id="PF03235">
    <property type="entry name" value="GmrSD_N"/>
    <property type="match status" value="1"/>
</dbReference>
<dbReference type="InterPro" id="IPR004919">
    <property type="entry name" value="GmrSD_N"/>
</dbReference>
<name>A0A162TWJ7_MUCCL</name>
<dbReference type="PANTHER" id="PTHR39639">
    <property type="entry name" value="CHROMOSOME 16, WHOLE GENOME SHOTGUN SEQUENCE"/>
    <property type="match status" value="1"/>
</dbReference>
<accession>A0A162TWJ7</accession>
<proteinExistence type="predicted"/>
<feature type="region of interest" description="Disordered" evidence="1">
    <location>
        <begin position="382"/>
        <end position="438"/>
    </location>
</feature>
<organism evidence="3 4">
    <name type="scientific">Mucor lusitanicus CBS 277.49</name>
    <dbReference type="NCBI Taxonomy" id="747725"/>
    <lineage>
        <taxon>Eukaryota</taxon>
        <taxon>Fungi</taxon>
        <taxon>Fungi incertae sedis</taxon>
        <taxon>Mucoromycota</taxon>
        <taxon>Mucoromycotina</taxon>
        <taxon>Mucoromycetes</taxon>
        <taxon>Mucorales</taxon>
        <taxon>Mucorineae</taxon>
        <taxon>Mucoraceae</taxon>
        <taxon>Mucor</taxon>
    </lineage>
</organism>
<dbReference type="PANTHER" id="PTHR39639:SF1">
    <property type="entry name" value="DUF262 DOMAIN-CONTAINING PROTEIN"/>
    <property type="match status" value="1"/>
</dbReference>
<gene>
    <name evidence="3" type="ORF">MUCCIDRAFT_187804</name>
</gene>
<dbReference type="OrthoDB" id="5419821at2759"/>
<evidence type="ECO:0000256" key="1">
    <source>
        <dbReference type="SAM" id="MobiDB-lite"/>
    </source>
</evidence>
<reference evidence="3 4" key="1">
    <citation type="submission" date="2015-06" db="EMBL/GenBank/DDBJ databases">
        <title>Expansion of signal transduction pathways in fungi by whole-genome duplication.</title>
        <authorList>
            <consortium name="DOE Joint Genome Institute"/>
            <person name="Corrochano L.M."/>
            <person name="Kuo A."/>
            <person name="Marcet-Houben M."/>
            <person name="Polaino S."/>
            <person name="Salamov A."/>
            <person name="Villalobos J.M."/>
            <person name="Alvarez M.I."/>
            <person name="Avalos J."/>
            <person name="Benito E.P."/>
            <person name="Benoit I."/>
            <person name="Burger G."/>
            <person name="Camino L.P."/>
            <person name="Canovas D."/>
            <person name="Cerda-Olmedo E."/>
            <person name="Cheng J.-F."/>
            <person name="Dominguez A."/>
            <person name="Elias M."/>
            <person name="Eslava A.P."/>
            <person name="Glaser F."/>
            <person name="Grimwood J."/>
            <person name="Gutierrez G."/>
            <person name="Heitman J."/>
            <person name="Henrissat B."/>
            <person name="Iturriaga E.A."/>
            <person name="Lang B.F."/>
            <person name="Lavin J.L."/>
            <person name="Lee S."/>
            <person name="Li W."/>
            <person name="Lindquist E."/>
            <person name="Lopez-Garcia S."/>
            <person name="Luque E.M."/>
            <person name="Marcos A.T."/>
            <person name="Martin J."/>
            <person name="Mccluskey K."/>
            <person name="Medina H.R."/>
            <person name="Miralles-Duran A."/>
            <person name="Miyazaki A."/>
            <person name="Munoz-Torres E."/>
            <person name="Oguiza J.A."/>
            <person name="Ohm R."/>
            <person name="Olmedo M."/>
            <person name="Orejas M."/>
            <person name="Ortiz-Castellanos L."/>
            <person name="Pisabarro A.G."/>
            <person name="Rodriguez-Romero J."/>
            <person name="Ruiz-Herrera J."/>
            <person name="Ruiz-Vazquez R."/>
            <person name="Sanz C."/>
            <person name="Schackwitz W."/>
            <person name="Schmutz J."/>
            <person name="Shahriari M."/>
            <person name="Shelest E."/>
            <person name="Silva-Franco F."/>
            <person name="Soanes D."/>
            <person name="Syed K."/>
            <person name="Tagua V.G."/>
            <person name="Talbot N.J."/>
            <person name="Thon M."/>
            <person name="De Vries R.P."/>
            <person name="Wiebenga A."/>
            <person name="Yadav J.S."/>
            <person name="Braun E.L."/>
            <person name="Baker S."/>
            <person name="Garre V."/>
            <person name="Horwitz B."/>
            <person name="Torres-Martinez S."/>
            <person name="Idnurm A."/>
            <person name="Herrera-Estrella A."/>
            <person name="Gabaldon T."/>
            <person name="Grigoriev I.V."/>
        </authorList>
    </citation>
    <scope>NUCLEOTIDE SEQUENCE [LARGE SCALE GENOMIC DNA]</scope>
    <source>
        <strain evidence="3 4">CBS 277.49</strain>
    </source>
</reference>
<dbReference type="Proteomes" id="UP000077051">
    <property type="component" value="Unassembled WGS sequence"/>
</dbReference>
<evidence type="ECO:0000313" key="3">
    <source>
        <dbReference type="EMBL" id="OAD07692.1"/>
    </source>
</evidence>
<dbReference type="STRING" id="747725.A0A162TWJ7"/>
<dbReference type="EMBL" id="AMYB01000001">
    <property type="protein sequence ID" value="OAD07692.1"/>
    <property type="molecule type" value="Genomic_DNA"/>
</dbReference>
<keyword evidence="4" id="KW-1185">Reference proteome</keyword>
<sequence length="438" mass="50246">MTLKRLPTPRTRMLSVHRIKEMISKGDIELDAPYQREIIWESNKMSELIDSIINNYYIPPLLFAVRRIRGRDVRIVIDGKQRLTSARRFLKNLLPYVDASSGTPVEKYYIERLDQDKDSPYEQLLREKQKEPPQHFITKEEFDIFNRFEFVCVEYMDISEDDEFEMFSRVQLGVAITSAEKLKATNSRVAEICRKLADEYQVISTVLQRKGPAALFQLIAHLMLTMKNGPDMFASGKALQDFVHSDEAPSQALVEDVRTVLDKIKSITSDSELKKSMVNTQITVSSKNSVKAIEFILFGMYISLVKRNRSAMSFADDFKALRQHLLDTREGRAYLGKEAFLDAMKWVNKRLIKDNLVRAPVQQVHTISDDDDDDDYDELKEEDATTTIPNNPHFTNYNQTPTPQVLNPSTKRRRDSGSVAVAKRGGKLPAGLTRQRAA</sequence>
<evidence type="ECO:0000313" key="4">
    <source>
        <dbReference type="Proteomes" id="UP000077051"/>
    </source>
</evidence>
<feature type="domain" description="GmrSD restriction endonucleases N-terminal" evidence="2">
    <location>
        <begin position="19"/>
        <end position="184"/>
    </location>
</feature>
<comment type="caution">
    <text evidence="3">The sequence shown here is derived from an EMBL/GenBank/DDBJ whole genome shotgun (WGS) entry which is preliminary data.</text>
</comment>
<protein>
    <recommendedName>
        <fullName evidence="2">GmrSD restriction endonucleases N-terminal domain-containing protein</fullName>
    </recommendedName>
</protein>
<dbReference type="VEuPathDB" id="FungiDB:MUCCIDRAFT_187804"/>